<feature type="active site" description="Proton donor/acceptor" evidence="2">
    <location>
        <position position="164"/>
    </location>
</feature>
<proteinExistence type="predicted"/>
<gene>
    <name evidence="5" type="ORF">D9V28_07290</name>
</gene>
<dbReference type="InterPro" id="IPR042003">
    <property type="entry name" value="Sortase_E"/>
</dbReference>
<dbReference type="NCBIfam" id="NF033747">
    <property type="entry name" value="class_E_sortase"/>
    <property type="match status" value="1"/>
</dbReference>
<accession>A0A3L7J3M3</accession>
<name>A0A3L7J3M3_9MICO</name>
<dbReference type="SUPFAM" id="SSF63817">
    <property type="entry name" value="Sortase"/>
    <property type="match status" value="1"/>
</dbReference>
<dbReference type="Proteomes" id="UP000282460">
    <property type="component" value="Unassembled WGS sequence"/>
</dbReference>
<feature type="active site" description="Acyl-thioester intermediate" evidence="2">
    <location>
        <position position="232"/>
    </location>
</feature>
<evidence type="ECO:0000313" key="6">
    <source>
        <dbReference type="Proteomes" id="UP000282460"/>
    </source>
</evidence>
<dbReference type="GO" id="GO:0016787">
    <property type="term" value="F:hydrolase activity"/>
    <property type="evidence" value="ECO:0007669"/>
    <property type="project" value="UniProtKB-KW"/>
</dbReference>
<dbReference type="RefSeq" id="WP_121659085.1">
    <property type="nucleotide sequence ID" value="NZ_BMEK01000002.1"/>
</dbReference>
<keyword evidence="4" id="KW-1133">Transmembrane helix</keyword>
<dbReference type="InterPro" id="IPR023365">
    <property type="entry name" value="Sortase_dom-sf"/>
</dbReference>
<evidence type="ECO:0000256" key="2">
    <source>
        <dbReference type="PIRSR" id="PIRSR605754-1"/>
    </source>
</evidence>
<feature type="region of interest" description="Disordered" evidence="3">
    <location>
        <begin position="1"/>
        <end position="27"/>
    </location>
</feature>
<organism evidence="5 6">
    <name type="scientific">Mycetocola zhadangensis</name>
    <dbReference type="NCBI Taxonomy" id="1164595"/>
    <lineage>
        <taxon>Bacteria</taxon>
        <taxon>Bacillati</taxon>
        <taxon>Actinomycetota</taxon>
        <taxon>Actinomycetes</taxon>
        <taxon>Micrococcales</taxon>
        <taxon>Microbacteriaceae</taxon>
        <taxon>Mycetocola</taxon>
    </lineage>
</organism>
<sequence length="268" mass="28528">MSSIEPEAPSTRAARRRQSATKAPRPTSRISVVGVIGELLITGGVLVMLFLVWQLWVNDAIVRAAQDNEAAKLSQQWAATRPTADPIPSESNSQPVDYGEPVILPQPGDAETFGIMHVPRFGPDYAAKLSGGVSKARTLDPLGLGHYPDTQMPGQVGNFAIAGHRNTHGKPLNAIGSLQVGDAIVIEVPEGWYTYRYRSTEYVQPSGVGVLDAVPQADGVVATDSVITLTSCNPVFSQAERIVAYGLFESWTPAAAGPPDSLTEPLES</sequence>
<dbReference type="CDD" id="cd05830">
    <property type="entry name" value="Sortase_E"/>
    <property type="match status" value="1"/>
</dbReference>
<keyword evidence="4" id="KW-0812">Transmembrane</keyword>
<reference evidence="5 6" key="1">
    <citation type="submission" date="2018-10" db="EMBL/GenBank/DDBJ databases">
        <authorList>
            <person name="Li J."/>
        </authorList>
    </citation>
    <scope>NUCLEOTIDE SEQUENCE [LARGE SCALE GENOMIC DNA]</scope>
    <source>
        <strain evidence="5 6">ZD1-4</strain>
    </source>
</reference>
<feature type="transmembrane region" description="Helical" evidence="4">
    <location>
        <begin position="32"/>
        <end position="56"/>
    </location>
</feature>
<keyword evidence="4" id="KW-0472">Membrane</keyword>
<keyword evidence="1" id="KW-0378">Hydrolase</keyword>
<protein>
    <submittedName>
        <fullName evidence="5">Class E sortase</fullName>
    </submittedName>
</protein>
<feature type="region of interest" description="Disordered" evidence="3">
    <location>
        <begin position="76"/>
        <end position="98"/>
    </location>
</feature>
<dbReference type="OrthoDB" id="5242879at2"/>
<evidence type="ECO:0000313" key="5">
    <source>
        <dbReference type="EMBL" id="RLQ84041.1"/>
    </source>
</evidence>
<dbReference type="Gene3D" id="2.40.260.10">
    <property type="entry name" value="Sortase"/>
    <property type="match status" value="1"/>
</dbReference>
<evidence type="ECO:0000256" key="4">
    <source>
        <dbReference type="SAM" id="Phobius"/>
    </source>
</evidence>
<dbReference type="Pfam" id="PF04203">
    <property type="entry name" value="Sortase"/>
    <property type="match status" value="1"/>
</dbReference>
<dbReference type="EMBL" id="RCWJ01000002">
    <property type="protein sequence ID" value="RLQ84041.1"/>
    <property type="molecule type" value="Genomic_DNA"/>
</dbReference>
<keyword evidence="6" id="KW-1185">Reference proteome</keyword>
<comment type="caution">
    <text evidence="5">The sequence shown here is derived from an EMBL/GenBank/DDBJ whole genome shotgun (WGS) entry which is preliminary data.</text>
</comment>
<dbReference type="AlphaFoldDB" id="A0A3L7J3M3"/>
<dbReference type="InterPro" id="IPR005754">
    <property type="entry name" value="Sortase"/>
</dbReference>
<dbReference type="InterPro" id="IPR053465">
    <property type="entry name" value="Sortase_Class_E"/>
</dbReference>
<evidence type="ECO:0000256" key="1">
    <source>
        <dbReference type="ARBA" id="ARBA00022801"/>
    </source>
</evidence>
<evidence type="ECO:0000256" key="3">
    <source>
        <dbReference type="SAM" id="MobiDB-lite"/>
    </source>
</evidence>